<evidence type="ECO:0000256" key="5">
    <source>
        <dbReference type="ARBA" id="ARBA00022723"/>
    </source>
</evidence>
<dbReference type="GO" id="GO:0046872">
    <property type="term" value="F:metal ion binding"/>
    <property type="evidence" value="ECO:0007669"/>
    <property type="project" value="UniProtKB-UniRule"/>
</dbReference>
<dbReference type="InterPro" id="IPR024932">
    <property type="entry name" value="ApbE"/>
</dbReference>
<dbReference type="AlphaFoldDB" id="K6D7C1"/>
<evidence type="ECO:0000256" key="9">
    <source>
        <dbReference type="ARBA" id="ARBA00048540"/>
    </source>
</evidence>
<dbReference type="PANTHER" id="PTHR30040">
    <property type="entry name" value="THIAMINE BIOSYNTHESIS LIPOPROTEIN APBE"/>
    <property type="match status" value="1"/>
</dbReference>
<name>K6D7C1_SCHAZ</name>
<comment type="caution">
    <text evidence="12">The sequence shown here is derived from an EMBL/GenBank/DDBJ whole genome shotgun (WGS) entry which is preliminary data.</text>
</comment>
<dbReference type="Gene3D" id="3.10.520.10">
    <property type="entry name" value="ApbE-like domains"/>
    <property type="match status" value="1"/>
</dbReference>
<feature type="binding site" evidence="11">
    <location>
        <position position="152"/>
    </location>
    <ligand>
        <name>Mg(2+)</name>
        <dbReference type="ChEBI" id="CHEBI:18420"/>
    </ligand>
</feature>
<dbReference type="InterPro" id="IPR003374">
    <property type="entry name" value="ApbE-like_sf"/>
</dbReference>
<comment type="catalytic activity">
    <reaction evidence="9 10">
        <text>L-threonyl-[protein] + FAD = FMN-L-threonyl-[protein] + AMP + H(+)</text>
        <dbReference type="Rhea" id="RHEA:36847"/>
        <dbReference type="Rhea" id="RHEA-COMP:11060"/>
        <dbReference type="Rhea" id="RHEA-COMP:11061"/>
        <dbReference type="ChEBI" id="CHEBI:15378"/>
        <dbReference type="ChEBI" id="CHEBI:30013"/>
        <dbReference type="ChEBI" id="CHEBI:57692"/>
        <dbReference type="ChEBI" id="CHEBI:74257"/>
        <dbReference type="ChEBI" id="CHEBI:456215"/>
        <dbReference type="EC" id="2.7.1.180"/>
    </reaction>
</comment>
<keyword evidence="5 10" id="KW-0479">Metal-binding</keyword>
<keyword evidence="4 10" id="KW-0808">Transferase</keyword>
<dbReference type="GO" id="GO:0016740">
    <property type="term" value="F:transferase activity"/>
    <property type="evidence" value="ECO:0007669"/>
    <property type="project" value="UniProtKB-UniRule"/>
</dbReference>
<evidence type="ECO:0000256" key="8">
    <source>
        <dbReference type="ARBA" id="ARBA00031306"/>
    </source>
</evidence>
<dbReference type="Proteomes" id="UP000006315">
    <property type="component" value="Unassembled WGS sequence"/>
</dbReference>
<evidence type="ECO:0000313" key="12">
    <source>
        <dbReference type="EMBL" id="EKN68422.1"/>
    </source>
</evidence>
<evidence type="ECO:0000256" key="10">
    <source>
        <dbReference type="PIRNR" id="PIRNR006268"/>
    </source>
</evidence>
<dbReference type="RefSeq" id="WP_003330255.1">
    <property type="nucleotide sequence ID" value="NZ_AJLR01000040.1"/>
</dbReference>
<dbReference type="EMBL" id="AJLR01000040">
    <property type="protein sequence ID" value="EKN68422.1"/>
    <property type="molecule type" value="Genomic_DNA"/>
</dbReference>
<reference evidence="12 13" key="1">
    <citation type="journal article" date="2012" name="Front. Microbiol.">
        <title>Redundancy and modularity in membrane-associated dissimilatory nitrate reduction in Bacillus.</title>
        <authorList>
            <person name="Heylen K."/>
            <person name="Keltjens J."/>
        </authorList>
    </citation>
    <scope>NUCLEOTIDE SEQUENCE [LARGE SCALE GENOMIC DNA]</scope>
    <source>
        <strain evidence="12 13">LMG 9581</strain>
    </source>
</reference>
<comment type="similarity">
    <text evidence="10">Belongs to the ApbE family.</text>
</comment>
<evidence type="ECO:0000256" key="3">
    <source>
        <dbReference type="ARBA" id="ARBA00022630"/>
    </source>
</evidence>
<keyword evidence="6 10" id="KW-0274">FAD</keyword>
<organism evidence="12 13">
    <name type="scientific">Schinkia azotoformans LMG 9581</name>
    <dbReference type="NCBI Taxonomy" id="1131731"/>
    <lineage>
        <taxon>Bacteria</taxon>
        <taxon>Bacillati</taxon>
        <taxon>Bacillota</taxon>
        <taxon>Bacilli</taxon>
        <taxon>Bacillales</taxon>
        <taxon>Bacillaceae</taxon>
        <taxon>Calidifontibacillus/Schinkia group</taxon>
        <taxon>Schinkia</taxon>
    </lineage>
</organism>
<protein>
    <recommendedName>
        <fullName evidence="2 10">FAD:protein FMN transferase</fullName>
        <ecNumber evidence="1 10">2.7.1.180</ecNumber>
    </recommendedName>
    <alternativeName>
        <fullName evidence="8 10">Flavin transferase</fullName>
    </alternativeName>
</protein>
<dbReference type="PANTHER" id="PTHR30040:SF2">
    <property type="entry name" value="FAD:PROTEIN FMN TRANSFERASE"/>
    <property type="match status" value="1"/>
</dbReference>
<evidence type="ECO:0000256" key="4">
    <source>
        <dbReference type="ARBA" id="ARBA00022679"/>
    </source>
</evidence>
<evidence type="ECO:0000256" key="7">
    <source>
        <dbReference type="ARBA" id="ARBA00022842"/>
    </source>
</evidence>
<keyword evidence="3 10" id="KW-0285">Flavoprotein</keyword>
<dbReference type="PIRSF" id="PIRSF006268">
    <property type="entry name" value="ApbE"/>
    <property type="match status" value="1"/>
</dbReference>
<dbReference type="EC" id="2.7.1.180" evidence="1 10"/>
<sequence>MLMQEYYFQCKAMDTLIEIAGTGKIDLFEWEKEIENWFEQFENICSRFRPNSELSLLNNQSIDTIIQIEPTLYQIIKKANDFAVQTDFYFNPFLGKALKAYGYKETFNEFKDKNDVEIEPYQYEGYIKEPIEFLPVMNGVIKKGDYEIDLGGIAKGWSVDKVASIVKELGLENGIVNAGGDIFVWGEEERTIGVQHPSSELSDKDIIQFKMRNGGIATSNTLYRSWNVGGKRVHHILNGKEGIPSESDIVQATAFSSNTAEADVVAKILCMHNFKEAIPWLTKHFPHAGCIVVKNDGQVAISQSVKKYVTRIVM</sequence>
<accession>K6D7C1</accession>
<dbReference type="STRING" id="1131731.BAZO_05250"/>
<keyword evidence="13" id="KW-1185">Reference proteome</keyword>
<dbReference type="Pfam" id="PF02424">
    <property type="entry name" value="ApbE"/>
    <property type="match status" value="1"/>
</dbReference>
<comment type="cofactor">
    <cofactor evidence="11">
        <name>Mg(2+)</name>
        <dbReference type="ChEBI" id="CHEBI:18420"/>
    </cofactor>
    <cofactor evidence="11">
        <name>Mn(2+)</name>
        <dbReference type="ChEBI" id="CHEBI:29035"/>
    </cofactor>
    <text evidence="11">Magnesium. Can also use manganese.</text>
</comment>
<evidence type="ECO:0000256" key="1">
    <source>
        <dbReference type="ARBA" id="ARBA00011955"/>
    </source>
</evidence>
<proteinExistence type="inferred from homology"/>
<dbReference type="SUPFAM" id="SSF143631">
    <property type="entry name" value="ApbE-like"/>
    <property type="match status" value="1"/>
</dbReference>
<dbReference type="PATRIC" id="fig|1131731.3.peg.1093"/>
<feature type="binding site" evidence="11">
    <location>
        <position position="263"/>
    </location>
    <ligand>
        <name>Mg(2+)</name>
        <dbReference type="ChEBI" id="CHEBI:18420"/>
    </ligand>
</feature>
<evidence type="ECO:0000256" key="2">
    <source>
        <dbReference type="ARBA" id="ARBA00016337"/>
    </source>
</evidence>
<evidence type="ECO:0000256" key="6">
    <source>
        <dbReference type="ARBA" id="ARBA00022827"/>
    </source>
</evidence>
<evidence type="ECO:0000256" key="11">
    <source>
        <dbReference type="PIRSR" id="PIRSR006268-2"/>
    </source>
</evidence>
<gene>
    <name evidence="12" type="ORF">BAZO_05250</name>
</gene>
<evidence type="ECO:0000313" key="13">
    <source>
        <dbReference type="Proteomes" id="UP000006315"/>
    </source>
</evidence>
<keyword evidence="7 10" id="KW-0460">Magnesium</keyword>
<keyword evidence="12" id="KW-0449">Lipoprotein</keyword>